<dbReference type="CDD" id="cd00761">
    <property type="entry name" value="Glyco_tranf_GTA_type"/>
    <property type="match status" value="1"/>
</dbReference>
<dbReference type="GO" id="GO:0005886">
    <property type="term" value="C:plasma membrane"/>
    <property type="evidence" value="ECO:0007669"/>
    <property type="project" value="UniProtKB-SubCell"/>
</dbReference>
<keyword evidence="3" id="KW-0328">Glycosyltransferase</keyword>
<dbReference type="EMBL" id="MT143068">
    <property type="protein sequence ID" value="QJA92453.1"/>
    <property type="molecule type" value="Genomic_DNA"/>
</dbReference>
<reference evidence="7" key="1">
    <citation type="submission" date="2020-03" db="EMBL/GenBank/DDBJ databases">
        <title>The deep terrestrial virosphere.</title>
        <authorList>
            <person name="Holmfeldt K."/>
            <person name="Nilsson E."/>
            <person name="Simone D."/>
            <person name="Lopez-Fernandez M."/>
            <person name="Wu X."/>
            <person name="de Brujin I."/>
            <person name="Lundin D."/>
            <person name="Andersson A."/>
            <person name="Bertilsson S."/>
            <person name="Dopson M."/>
        </authorList>
    </citation>
    <scope>NUCLEOTIDE SEQUENCE</scope>
    <source>
        <strain evidence="7">MM415B04659</strain>
    </source>
</reference>
<dbReference type="AlphaFoldDB" id="A0A6M3LDK7"/>
<keyword evidence="5" id="KW-0472">Membrane</keyword>
<accession>A0A6M3LDK7</accession>
<dbReference type="SUPFAM" id="SSF53448">
    <property type="entry name" value="Nucleotide-diphospho-sugar transferases"/>
    <property type="match status" value="1"/>
</dbReference>
<gene>
    <name evidence="7" type="ORF">MM415B04659_0005</name>
</gene>
<evidence type="ECO:0000313" key="7">
    <source>
        <dbReference type="EMBL" id="QJA92453.1"/>
    </source>
</evidence>
<dbReference type="GO" id="GO:0016757">
    <property type="term" value="F:glycosyltransferase activity"/>
    <property type="evidence" value="ECO:0007669"/>
    <property type="project" value="UniProtKB-KW"/>
</dbReference>
<dbReference type="Gene3D" id="3.90.550.10">
    <property type="entry name" value="Spore Coat Polysaccharide Biosynthesis Protein SpsA, Chain A"/>
    <property type="match status" value="1"/>
</dbReference>
<dbReference type="PANTHER" id="PTHR43646:SF2">
    <property type="entry name" value="GLYCOSYLTRANSFERASE 2-LIKE DOMAIN-CONTAINING PROTEIN"/>
    <property type="match status" value="1"/>
</dbReference>
<dbReference type="PANTHER" id="PTHR43646">
    <property type="entry name" value="GLYCOSYLTRANSFERASE"/>
    <property type="match status" value="1"/>
</dbReference>
<evidence type="ECO:0000256" key="2">
    <source>
        <dbReference type="ARBA" id="ARBA00022475"/>
    </source>
</evidence>
<sequence length="258" mass="30182">MVIRLSLIIPFLNSQEVVRRQVIYMRRQDYPDDVEIIFLDDGSDPPLKVENPPKNFCLHATNDFRKWTSSLARNTGAKLARGEYLFMTDGDYIVSREAMERARRFTGDRLGCRREFGVLTEAGELTQDHAVLMEYGLVPQRIRERGTKMPPHPNNFVMRKTLFEEMGGYDEKLILTRDYPQKEDTDFKRRLAKLRDAGKIVMSDDARPVLFMFPNGQYCGDVDYNPFGLFHTLTRKTPHNHWYMNPRYKQKSAERSSS</sequence>
<dbReference type="InterPro" id="IPR029044">
    <property type="entry name" value="Nucleotide-diphossugar_trans"/>
</dbReference>
<keyword evidence="4 7" id="KW-0808">Transferase</keyword>
<organism evidence="7">
    <name type="scientific">viral metagenome</name>
    <dbReference type="NCBI Taxonomy" id="1070528"/>
    <lineage>
        <taxon>unclassified sequences</taxon>
        <taxon>metagenomes</taxon>
        <taxon>organismal metagenomes</taxon>
    </lineage>
</organism>
<dbReference type="Pfam" id="PF00535">
    <property type="entry name" value="Glycos_transf_2"/>
    <property type="match status" value="1"/>
</dbReference>
<keyword evidence="2" id="KW-1003">Cell membrane</keyword>
<evidence type="ECO:0000256" key="1">
    <source>
        <dbReference type="ARBA" id="ARBA00004236"/>
    </source>
</evidence>
<feature type="domain" description="Glycosyltransferase 2-like" evidence="6">
    <location>
        <begin position="6"/>
        <end position="102"/>
    </location>
</feature>
<proteinExistence type="predicted"/>
<dbReference type="InterPro" id="IPR001173">
    <property type="entry name" value="Glyco_trans_2-like"/>
</dbReference>
<evidence type="ECO:0000256" key="3">
    <source>
        <dbReference type="ARBA" id="ARBA00022676"/>
    </source>
</evidence>
<evidence type="ECO:0000256" key="4">
    <source>
        <dbReference type="ARBA" id="ARBA00022679"/>
    </source>
</evidence>
<name>A0A6M3LDK7_9ZZZZ</name>
<evidence type="ECO:0000256" key="5">
    <source>
        <dbReference type="ARBA" id="ARBA00023136"/>
    </source>
</evidence>
<comment type="subcellular location">
    <subcellularLocation>
        <location evidence="1">Cell membrane</location>
    </subcellularLocation>
</comment>
<evidence type="ECO:0000259" key="6">
    <source>
        <dbReference type="Pfam" id="PF00535"/>
    </source>
</evidence>
<protein>
    <submittedName>
        <fullName evidence="7">Putative glycosyltransferase</fullName>
    </submittedName>
</protein>